<comment type="caution">
    <text evidence="9">The sequence shown here is derived from an EMBL/GenBank/DDBJ whole genome shotgun (WGS) entry which is preliminary data.</text>
</comment>
<dbReference type="GO" id="GO:0042162">
    <property type="term" value="F:telomeric DNA binding"/>
    <property type="evidence" value="ECO:0007669"/>
    <property type="project" value="TreeGrafter"/>
</dbReference>
<sequence length="953" mass="109521">MFLEVHDEKPVMLLPVDDFYVIGTQAFVREVLETNYQTQDPPIKRKKQRRVHVVFGRVTSVSPISRQKDLANSHFFVEIECHTKSEASTTQSIANVMFTGVHSMRWHLFLHPGKIVLLTDLVKVFSRECEMFLLQATQGHQQSQHIRSETRTLETMVQVWDDLVSRQTNSVRWIHDSMDTYSKNFVSRYTGKLLDYEGQVCRLLYDECIELQDPDGTQVIVCLFHFPYAHELVRLRKGAIMRICGAHVLRWPTPVGGKLVIGLCPRSYFEITSFGDPSGVCVTMGIRSLRGRAHKKWSSLGDFHRQSMLLSMWLLEVLELLDLKFVFGEDDEMQLKLSELSFPRTRRRKAVSLVAKKLALSLDKGRDQVMTLGATFLKCHSGGAVNCISVELPPFDNIMACNRVLTIRELQKLGENKLNQMNEARCHEFRSTDDMITVHIPAVALDWCFVLGCIRGNIDSGNLEVFDRTGSVSVCLNGTEMAMDTTNERGVYLFRNFDFVIEDYNRNPEYQQEEKLPLVYCIRCSTDNVDFITFSADEPFSGSPEENIVADGHGVDSGEINQVCGLLRHPLTDKHRLVDGLTNEEQLVMKIVDPDLHKPHLVSVVGIITKKKLYWKTNSQKQASSRRLAYIFHIRDLHTLDTVEIRVDVSRFGLLGSLQLNRVVEFSKLQGFIARSSYKVFLNWCHVTAARSLNEKDSSSLPREAVLYGAMPTTLLNDLYHASHIDRTLHRYVVGIVHISYVVLKRKCRLCHQALQLNKRRGCWKHPDLQTKSKYSRDCAWSWQQLPPSDPTFTSRTYMGATVRCIIDDGSGQAELFLENDVTWELLTCTVGQRRRFEDILSNYVEELRYFSGRTGHGSFATSKAEREQEYYQNELRAFVLDAIPSLRSVVVFAHRFYKAKEKEGTSVLTFGKDIHIRTKTLPQPKLEAKRVDQLHVRNELQRRLSQLRRRQP</sequence>
<name>A0A225X2G0_9STRA</name>
<evidence type="ECO:0000313" key="10">
    <source>
        <dbReference type="Proteomes" id="UP000198211"/>
    </source>
</evidence>
<keyword evidence="5" id="KW-0158">Chromosome</keyword>
<keyword evidence="7" id="KW-0238">DNA-binding</keyword>
<evidence type="ECO:0000256" key="8">
    <source>
        <dbReference type="ARBA" id="ARBA00023242"/>
    </source>
</evidence>
<evidence type="ECO:0000256" key="4">
    <source>
        <dbReference type="ARBA" id="ARBA00016175"/>
    </source>
</evidence>
<protein>
    <recommendedName>
        <fullName evidence="4">CST complex subunit CTC1</fullName>
    </recommendedName>
</protein>
<evidence type="ECO:0000256" key="6">
    <source>
        <dbReference type="ARBA" id="ARBA00022895"/>
    </source>
</evidence>
<keyword evidence="8" id="KW-0539">Nucleus</keyword>
<accession>A0A225X2G0</accession>
<organism evidence="9 10">
    <name type="scientific">Phytophthora megakarya</name>
    <dbReference type="NCBI Taxonomy" id="4795"/>
    <lineage>
        <taxon>Eukaryota</taxon>
        <taxon>Sar</taxon>
        <taxon>Stramenopiles</taxon>
        <taxon>Oomycota</taxon>
        <taxon>Peronosporomycetes</taxon>
        <taxon>Peronosporales</taxon>
        <taxon>Peronosporaceae</taxon>
        <taxon>Phytophthora</taxon>
    </lineage>
</organism>
<gene>
    <name evidence="9" type="ORF">PHMEG_000928</name>
</gene>
<dbReference type="GO" id="GO:1990879">
    <property type="term" value="C:CST complex"/>
    <property type="evidence" value="ECO:0007669"/>
    <property type="project" value="TreeGrafter"/>
</dbReference>
<evidence type="ECO:0000256" key="7">
    <source>
        <dbReference type="ARBA" id="ARBA00023125"/>
    </source>
</evidence>
<dbReference type="AlphaFoldDB" id="A0A225X2G0"/>
<keyword evidence="6" id="KW-0779">Telomere</keyword>
<evidence type="ECO:0000256" key="2">
    <source>
        <dbReference type="ARBA" id="ARBA00004574"/>
    </source>
</evidence>
<reference evidence="10" key="1">
    <citation type="submission" date="2017-03" db="EMBL/GenBank/DDBJ databases">
        <title>Phytopthora megakarya and P. palmivora, two closely related causual agents of cacao black pod achieved similar genome size and gene model numbers by different mechanisms.</title>
        <authorList>
            <person name="Ali S."/>
            <person name="Shao J."/>
            <person name="Larry D.J."/>
            <person name="Kronmiller B."/>
            <person name="Shen D."/>
            <person name="Strem M.D."/>
            <person name="Melnick R.L."/>
            <person name="Guiltinan M.J."/>
            <person name="Tyler B.M."/>
            <person name="Meinhardt L.W."/>
            <person name="Bailey B.A."/>
        </authorList>
    </citation>
    <scope>NUCLEOTIDE SEQUENCE [LARGE SCALE GENOMIC DNA]</scope>
    <source>
        <strain evidence="10">zdho120</strain>
    </source>
</reference>
<dbReference type="OrthoDB" id="75320at2759"/>
<dbReference type="GO" id="GO:0010833">
    <property type="term" value="P:telomere maintenance via telomere lengthening"/>
    <property type="evidence" value="ECO:0007669"/>
    <property type="project" value="TreeGrafter"/>
</dbReference>
<evidence type="ECO:0000256" key="1">
    <source>
        <dbReference type="ARBA" id="ARBA00004123"/>
    </source>
</evidence>
<comment type="subcellular location">
    <subcellularLocation>
        <location evidence="2">Chromosome</location>
        <location evidence="2">Telomere</location>
    </subcellularLocation>
    <subcellularLocation>
        <location evidence="1">Nucleus</location>
    </subcellularLocation>
</comment>
<dbReference type="PANTHER" id="PTHR14865:SF2">
    <property type="entry name" value="CST COMPLEX SUBUNIT CTC1"/>
    <property type="match status" value="1"/>
</dbReference>
<evidence type="ECO:0000313" key="9">
    <source>
        <dbReference type="EMBL" id="OWZ24081.1"/>
    </source>
</evidence>
<dbReference type="GO" id="GO:0045740">
    <property type="term" value="P:positive regulation of DNA replication"/>
    <property type="evidence" value="ECO:0007669"/>
    <property type="project" value="TreeGrafter"/>
</dbReference>
<comment type="similarity">
    <text evidence="3">Belongs to the CTC1 family.</text>
</comment>
<dbReference type="GO" id="GO:0003697">
    <property type="term" value="F:single-stranded DNA binding"/>
    <property type="evidence" value="ECO:0007669"/>
    <property type="project" value="TreeGrafter"/>
</dbReference>
<proteinExistence type="inferred from homology"/>
<evidence type="ECO:0000256" key="3">
    <source>
        <dbReference type="ARBA" id="ARBA00006332"/>
    </source>
</evidence>
<dbReference type="Proteomes" id="UP000198211">
    <property type="component" value="Unassembled WGS sequence"/>
</dbReference>
<keyword evidence="10" id="KW-1185">Reference proteome</keyword>
<dbReference type="EMBL" id="NBNE01000029">
    <property type="protein sequence ID" value="OWZ24081.1"/>
    <property type="molecule type" value="Genomic_DNA"/>
</dbReference>
<dbReference type="InterPro" id="IPR042617">
    <property type="entry name" value="CTC1-like"/>
</dbReference>
<evidence type="ECO:0000256" key="5">
    <source>
        <dbReference type="ARBA" id="ARBA00022454"/>
    </source>
</evidence>
<dbReference type="PANTHER" id="PTHR14865">
    <property type="entry name" value="CST COMPLEX SUBUNIT CTC1"/>
    <property type="match status" value="1"/>
</dbReference>